<keyword evidence="2" id="KW-1185">Reference proteome</keyword>
<proteinExistence type="predicted"/>
<accession>A0A7X0NV35</accession>
<dbReference type="EMBL" id="JACHMI010000001">
    <property type="protein sequence ID" value="MBB6550173.1"/>
    <property type="molecule type" value="Genomic_DNA"/>
</dbReference>
<reference evidence="1 2" key="1">
    <citation type="submission" date="2020-08" db="EMBL/GenBank/DDBJ databases">
        <title>Sequencing the genomes of 1000 actinobacteria strains.</title>
        <authorList>
            <person name="Klenk H.-P."/>
        </authorList>
    </citation>
    <scope>NUCLEOTIDE SEQUENCE [LARGE SCALE GENOMIC DNA]</scope>
    <source>
        <strain evidence="1 2">DSM 43768</strain>
    </source>
</reference>
<dbReference type="AlphaFoldDB" id="A0A7X0NV35"/>
<evidence type="ECO:0000313" key="2">
    <source>
        <dbReference type="Proteomes" id="UP000565579"/>
    </source>
</evidence>
<evidence type="ECO:0000313" key="1">
    <source>
        <dbReference type="EMBL" id="MBB6550173.1"/>
    </source>
</evidence>
<comment type="caution">
    <text evidence="1">The sequence shown here is derived from an EMBL/GenBank/DDBJ whole genome shotgun (WGS) entry which is preliminary data.</text>
</comment>
<protein>
    <submittedName>
        <fullName evidence="1">Uncharacterized protein</fullName>
    </submittedName>
</protein>
<gene>
    <name evidence="1" type="ORF">HD593_004968</name>
</gene>
<dbReference type="Proteomes" id="UP000565579">
    <property type="component" value="Unassembled WGS sequence"/>
</dbReference>
<name>A0A7X0NV35_9ACTN</name>
<sequence length="103" mass="10689">MSELIENGEGLPPGVAGIVMIAAGVVGVAETDQRLDFADAVAQVQVQFERLLVTAFGQVVLTEVVVCVAETVERCGLAVEVAEFLEQGEGSAAVRKSSVVVSE</sequence>
<organism evidence="1 2">
    <name type="scientific">Nonomuraea rubra</name>
    <dbReference type="NCBI Taxonomy" id="46180"/>
    <lineage>
        <taxon>Bacteria</taxon>
        <taxon>Bacillati</taxon>
        <taxon>Actinomycetota</taxon>
        <taxon>Actinomycetes</taxon>
        <taxon>Streptosporangiales</taxon>
        <taxon>Streptosporangiaceae</taxon>
        <taxon>Nonomuraea</taxon>
    </lineage>
</organism>